<dbReference type="PANTHER" id="PTHR43826:SF3">
    <property type="entry name" value="GLUCOSE-6-PHOSPHATE EXCHANGER SLC37A4"/>
    <property type="match status" value="1"/>
</dbReference>
<comment type="caution">
    <text evidence="8">The sequence shown here is derived from an EMBL/GenBank/DDBJ whole genome shotgun (WGS) entry which is preliminary data.</text>
</comment>
<name>D4BDB1_9ENTR</name>
<proteinExistence type="predicted"/>
<evidence type="ECO:0000256" key="1">
    <source>
        <dbReference type="ARBA" id="ARBA00004127"/>
    </source>
</evidence>
<dbReference type="Gene3D" id="1.20.1250.20">
    <property type="entry name" value="MFS general substrate transporter like domains"/>
    <property type="match status" value="1"/>
</dbReference>
<dbReference type="GO" id="GO:0035435">
    <property type="term" value="P:phosphate ion transmembrane transport"/>
    <property type="evidence" value="ECO:0007669"/>
    <property type="project" value="TreeGrafter"/>
</dbReference>
<keyword evidence="4 6" id="KW-1133">Transmembrane helix</keyword>
<reference evidence="8 9" key="1">
    <citation type="submission" date="2010-02" db="EMBL/GenBank/DDBJ databases">
        <authorList>
            <person name="Weinstock G."/>
            <person name="Sodergren E."/>
            <person name="Clifton S."/>
            <person name="Fulton L."/>
            <person name="Fulton B."/>
            <person name="Courtney L."/>
            <person name="Fronick C."/>
            <person name="Harrison M."/>
            <person name="Strong C."/>
            <person name="Farmer C."/>
            <person name="Delahaunty K."/>
            <person name="Markovic C."/>
            <person name="Hall O."/>
            <person name="Minx P."/>
            <person name="Tomlinson C."/>
            <person name="Mitreva M."/>
            <person name="Nelson J."/>
            <person name="Hou S."/>
            <person name="Wollam A."/>
            <person name="Pepin K.H."/>
            <person name="Johnson M."/>
            <person name="Bhonagiri V."/>
            <person name="Zhang X."/>
            <person name="Suruliraj S."/>
            <person name="Warren W."/>
            <person name="Chinwalla A."/>
            <person name="Mardis E.R."/>
            <person name="Wilson R.K."/>
        </authorList>
    </citation>
    <scope>NUCLEOTIDE SEQUENCE [LARGE SCALE GENOMIC DNA]</scope>
    <source>
        <strain evidence="8 9">ATCC 29220</strain>
    </source>
</reference>
<keyword evidence="5 6" id="KW-0472">Membrane</keyword>
<evidence type="ECO:0000256" key="3">
    <source>
        <dbReference type="ARBA" id="ARBA00022692"/>
    </source>
</evidence>
<evidence type="ECO:0000259" key="7">
    <source>
        <dbReference type="PROSITE" id="PS50850"/>
    </source>
</evidence>
<dbReference type="Pfam" id="PF07690">
    <property type="entry name" value="MFS_1"/>
    <property type="match status" value="1"/>
</dbReference>
<keyword evidence="2" id="KW-1003">Cell membrane</keyword>
<comment type="subcellular location">
    <subcellularLocation>
        <location evidence="1">Endomembrane system</location>
        <topology evidence="1">Multi-pass membrane protein</topology>
    </subcellularLocation>
</comment>
<accession>D4BDB1</accession>
<protein>
    <recommendedName>
        <fullName evidence="7">Major facilitator superfamily (MFS) profile domain-containing protein</fullName>
    </recommendedName>
</protein>
<dbReference type="InterPro" id="IPR020846">
    <property type="entry name" value="MFS_dom"/>
</dbReference>
<dbReference type="GO" id="GO:0061513">
    <property type="term" value="F:glucose 6-phosphate:phosphate antiporter activity"/>
    <property type="evidence" value="ECO:0007669"/>
    <property type="project" value="TreeGrafter"/>
</dbReference>
<organism evidence="8 9">
    <name type="scientific">Citrobacter youngae ATCC 29220</name>
    <dbReference type="NCBI Taxonomy" id="500640"/>
    <lineage>
        <taxon>Bacteria</taxon>
        <taxon>Pseudomonadati</taxon>
        <taxon>Pseudomonadota</taxon>
        <taxon>Gammaproteobacteria</taxon>
        <taxon>Enterobacterales</taxon>
        <taxon>Enterobacteriaceae</taxon>
        <taxon>Citrobacter</taxon>
        <taxon>Citrobacter freundii complex</taxon>
    </lineage>
</organism>
<dbReference type="HOGENOM" id="CLU_001265_31_5_6"/>
<dbReference type="PANTHER" id="PTHR43826">
    <property type="entry name" value="GLUCOSE-6-PHOSPHATE EXCHANGER SLC37A4"/>
    <property type="match status" value="1"/>
</dbReference>
<gene>
    <name evidence="8" type="ORF">CIT292_08478</name>
</gene>
<evidence type="ECO:0000256" key="6">
    <source>
        <dbReference type="SAM" id="Phobius"/>
    </source>
</evidence>
<dbReference type="InterPro" id="IPR051337">
    <property type="entry name" value="OPA_Antiporter"/>
</dbReference>
<evidence type="ECO:0000313" key="9">
    <source>
        <dbReference type="Proteomes" id="UP000003880"/>
    </source>
</evidence>
<evidence type="ECO:0000313" key="8">
    <source>
        <dbReference type="EMBL" id="EFE07960.1"/>
    </source>
</evidence>
<evidence type="ECO:0000256" key="2">
    <source>
        <dbReference type="ARBA" id="ARBA00022475"/>
    </source>
</evidence>
<sequence>MHARETDQQYRTLRPRLLMCMVIGYAAFYLTRKSVNYVLPALQTDLGLDKGDIGLLGSLFYLTYGLSKFTAGLWHDSHGQRAFMGIGLFATGVLNVVFAFG</sequence>
<dbReference type="AlphaFoldDB" id="D4BDB1"/>
<feature type="transmembrane region" description="Helical" evidence="6">
    <location>
        <begin position="51"/>
        <end position="70"/>
    </location>
</feature>
<feature type="transmembrane region" description="Helical" evidence="6">
    <location>
        <begin position="82"/>
        <end position="100"/>
    </location>
</feature>
<dbReference type="SUPFAM" id="SSF103473">
    <property type="entry name" value="MFS general substrate transporter"/>
    <property type="match status" value="1"/>
</dbReference>
<feature type="transmembrane region" description="Helical" evidence="6">
    <location>
        <begin position="12"/>
        <end position="31"/>
    </location>
</feature>
<dbReference type="InterPro" id="IPR036259">
    <property type="entry name" value="MFS_trans_sf"/>
</dbReference>
<dbReference type="Proteomes" id="UP000003880">
    <property type="component" value="Unassembled WGS sequence"/>
</dbReference>
<dbReference type="InterPro" id="IPR011701">
    <property type="entry name" value="MFS"/>
</dbReference>
<evidence type="ECO:0000256" key="4">
    <source>
        <dbReference type="ARBA" id="ARBA00022989"/>
    </source>
</evidence>
<evidence type="ECO:0000256" key="5">
    <source>
        <dbReference type="ARBA" id="ARBA00023136"/>
    </source>
</evidence>
<dbReference type="GO" id="GO:0012505">
    <property type="term" value="C:endomembrane system"/>
    <property type="evidence" value="ECO:0007669"/>
    <property type="project" value="UniProtKB-SubCell"/>
</dbReference>
<dbReference type="EMBL" id="ABWL02000009">
    <property type="protein sequence ID" value="EFE07960.1"/>
    <property type="molecule type" value="Genomic_DNA"/>
</dbReference>
<feature type="domain" description="Major facilitator superfamily (MFS) profile" evidence="7">
    <location>
        <begin position="17"/>
        <end position="101"/>
    </location>
</feature>
<keyword evidence="3 6" id="KW-0812">Transmembrane</keyword>
<dbReference type="PROSITE" id="PS50850">
    <property type="entry name" value="MFS"/>
    <property type="match status" value="1"/>
</dbReference>
<dbReference type="GO" id="GO:0005886">
    <property type="term" value="C:plasma membrane"/>
    <property type="evidence" value="ECO:0007669"/>
    <property type="project" value="TreeGrafter"/>
</dbReference>
<dbReference type="eggNOG" id="COG2271">
    <property type="taxonomic scope" value="Bacteria"/>
</dbReference>